<keyword evidence="1" id="KW-0812">Transmembrane</keyword>
<reference evidence="3" key="1">
    <citation type="submission" date="2021-02" db="EMBL/GenBank/DDBJ databases">
        <authorList>
            <person name="Nowell W R."/>
        </authorList>
    </citation>
    <scope>NUCLEOTIDE SEQUENCE</scope>
</reference>
<evidence type="ECO:0000313" key="12">
    <source>
        <dbReference type="Proteomes" id="UP000663882"/>
    </source>
</evidence>
<dbReference type="EMBL" id="CAJNOH010000280">
    <property type="protein sequence ID" value="CAF0981679.1"/>
    <property type="molecule type" value="Genomic_DNA"/>
</dbReference>
<evidence type="ECO:0000313" key="8">
    <source>
        <dbReference type="EMBL" id="CAF3913665.1"/>
    </source>
</evidence>
<dbReference type="EMBL" id="CAJOAX010004677">
    <property type="protein sequence ID" value="CAF3916316.1"/>
    <property type="molecule type" value="Genomic_DNA"/>
</dbReference>
<name>A0A814NSH6_9BILA</name>
<dbReference type="EMBL" id="CAJOBE010010052">
    <property type="protein sequence ID" value="CAF4099061.1"/>
    <property type="molecule type" value="Genomic_DNA"/>
</dbReference>
<keyword evidence="1" id="KW-1133">Transmembrane helix</keyword>
<evidence type="ECO:0000313" key="2">
    <source>
        <dbReference type="EMBL" id="CAF0981679.1"/>
    </source>
</evidence>
<dbReference type="EMBL" id="CAJNOL010001603">
    <property type="protein sequence ID" value="CAF1389481.1"/>
    <property type="molecule type" value="Genomic_DNA"/>
</dbReference>
<proteinExistence type="predicted"/>
<dbReference type="Proteomes" id="UP000663854">
    <property type="component" value="Unassembled WGS sequence"/>
</dbReference>
<comment type="caution">
    <text evidence="3">The sequence shown here is derived from an EMBL/GenBank/DDBJ whole genome shotgun (WGS) entry which is preliminary data.</text>
</comment>
<dbReference type="EMBL" id="CAJNOO010001095">
    <property type="protein sequence ID" value="CAF1095335.1"/>
    <property type="molecule type" value="Genomic_DNA"/>
</dbReference>
<gene>
    <name evidence="10" type="ORF">FNK824_LOCUS31300</name>
    <name evidence="8" type="ORF">JBS370_LOCUS21536</name>
    <name evidence="6" type="ORF">JXQ802_LOCUS34124</name>
    <name evidence="7" type="ORF">JXQ802_LOCUS34215</name>
    <name evidence="9" type="ORF">OTI717_LOCUS24575</name>
    <name evidence="2" type="ORF">PYM288_LOCUS13648</name>
    <name evidence="3" type="ORF">RFH988_LOCUS19024</name>
    <name evidence="4" type="ORF">SEV965_LOCUS23995</name>
    <name evidence="5" type="ORF">ZHD862_LOCUS28606</name>
</gene>
<feature type="transmembrane region" description="Helical" evidence="1">
    <location>
        <begin position="131"/>
        <end position="153"/>
    </location>
</feature>
<feature type="transmembrane region" description="Helical" evidence="1">
    <location>
        <begin position="73"/>
        <end position="97"/>
    </location>
</feature>
<evidence type="ECO:0000313" key="3">
    <source>
        <dbReference type="EMBL" id="CAF1095335.1"/>
    </source>
</evidence>
<dbReference type="Proteomes" id="UP000663889">
    <property type="component" value="Unassembled WGS sequence"/>
</dbReference>
<accession>A0A814NSH6</accession>
<dbReference type="Proteomes" id="UP000663874">
    <property type="component" value="Unassembled WGS sequence"/>
</dbReference>
<dbReference type="AlphaFoldDB" id="A0A814NSH6"/>
<dbReference type="EMBL" id="CAJNOL010001612">
    <property type="protein sequence ID" value="CAF1391125.1"/>
    <property type="molecule type" value="Genomic_DNA"/>
</dbReference>
<evidence type="ECO:0000313" key="7">
    <source>
        <dbReference type="EMBL" id="CAF1391125.1"/>
    </source>
</evidence>
<evidence type="ECO:0000313" key="11">
    <source>
        <dbReference type="Proteomes" id="UP000663870"/>
    </source>
</evidence>
<keyword evidence="11" id="KW-1185">Reference proteome</keyword>
<dbReference type="Proteomes" id="UP000663823">
    <property type="component" value="Unassembled WGS sequence"/>
</dbReference>
<dbReference type="OrthoDB" id="10026484at2759"/>
<evidence type="ECO:0000313" key="10">
    <source>
        <dbReference type="EMBL" id="CAF4099061.1"/>
    </source>
</evidence>
<dbReference type="Proteomes" id="UP000663870">
    <property type="component" value="Unassembled WGS sequence"/>
</dbReference>
<evidence type="ECO:0000313" key="5">
    <source>
        <dbReference type="EMBL" id="CAF1313173.1"/>
    </source>
</evidence>
<dbReference type="EMBL" id="CAJNOU010001819">
    <property type="protein sequence ID" value="CAF1256223.1"/>
    <property type="molecule type" value="Genomic_DNA"/>
</dbReference>
<dbReference type="Proteomes" id="UP000663864">
    <property type="component" value="Unassembled WGS sequence"/>
</dbReference>
<protein>
    <submittedName>
        <fullName evidence="3">Uncharacterized protein</fullName>
    </submittedName>
</protein>
<evidence type="ECO:0000313" key="6">
    <source>
        <dbReference type="EMBL" id="CAF1389481.1"/>
    </source>
</evidence>
<evidence type="ECO:0000313" key="9">
    <source>
        <dbReference type="EMBL" id="CAF3916316.1"/>
    </source>
</evidence>
<evidence type="ECO:0000313" key="4">
    <source>
        <dbReference type="EMBL" id="CAF1256223.1"/>
    </source>
</evidence>
<dbReference type="Proteomes" id="UP000663836">
    <property type="component" value="Unassembled WGS sequence"/>
</dbReference>
<organism evidence="3 12">
    <name type="scientific">Rotaria sordida</name>
    <dbReference type="NCBI Taxonomy" id="392033"/>
    <lineage>
        <taxon>Eukaryota</taxon>
        <taxon>Metazoa</taxon>
        <taxon>Spiralia</taxon>
        <taxon>Gnathifera</taxon>
        <taxon>Rotifera</taxon>
        <taxon>Eurotatoria</taxon>
        <taxon>Bdelloidea</taxon>
        <taxon>Philodinida</taxon>
        <taxon>Philodinidae</taxon>
        <taxon>Rotaria</taxon>
    </lineage>
</organism>
<feature type="transmembrane region" description="Helical" evidence="1">
    <location>
        <begin position="50"/>
        <end position="67"/>
    </location>
</feature>
<keyword evidence="1" id="KW-0472">Membrane</keyword>
<feature type="transmembrane region" description="Helical" evidence="1">
    <location>
        <begin position="12"/>
        <end position="29"/>
    </location>
</feature>
<dbReference type="Proteomes" id="UP000663882">
    <property type="component" value="Unassembled WGS sequence"/>
</dbReference>
<dbReference type="EMBL" id="CAJOBD010002867">
    <property type="protein sequence ID" value="CAF3913665.1"/>
    <property type="molecule type" value="Genomic_DNA"/>
</dbReference>
<evidence type="ECO:0000256" key="1">
    <source>
        <dbReference type="SAM" id="Phobius"/>
    </source>
</evidence>
<dbReference type="EMBL" id="CAJNOT010002405">
    <property type="protein sequence ID" value="CAF1313173.1"/>
    <property type="molecule type" value="Genomic_DNA"/>
</dbReference>
<sequence length="180" mass="21202">MGYDRQRSPFGTRLVLTCYCLFLLVNVLLHSNHSYRIKKDLFNSKYQFEIILLAFISLVIFSISFYGLWFAKIFILCFVALFFFILLLSSLITLILLIINIEIINSNKYLSLKTSFYIIHNYIWLTKSSTHLLSIINIIISCLLNIFALFLICHLCSSIEYHHQYWPYRKTTSTTTQTII</sequence>